<dbReference type="Gene3D" id="3.40.50.720">
    <property type="entry name" value="NAD(P)-binding Rossmann-like Domain"/>
    <property type="match status" value="1"/>
</dbReference>
<evidence type="ECO:0000259" key="3">
    <source>
        <dbReference type="Pfam" id="PF21390"/>
    </source>
</evidence>
<dbReference type="AlphaFoldDB" id="A0A7W3Y1Q5"/>
<evidence type="ECO:0000256" key="1">
    <source>
        <dbReference type="SAM" id="MobiDB-lite"/>
    </source>
</evidence>
<protein>
    <submittedName>
        <fullName evidence="4">Thiazolinyl imide reductase</fullName>
    </submittedName>
</protein>
<proteinExistence type="predicted"/>
<dbReference type="Pfam" id="PF21390">
    <property type="entry name" value="Irp3-like_C"/>
    <property type="match status" value="1"/>
</dbReference>
<name>A0A7W3Y1Q5_9ACTN</name>
<evidence type="ECO:0000313" key="4">
    <source>
        <dbReference type="EMBL" id="MBB0244929.1"/>
    </source>
</evidence>
<dbReference type="InterPro" id="IPR010091">
    <property type="entry name" value="Thiazolinyl_imide_reductase"/>
</dbReference>
<dbReference type="EMBL" id="VKHT01000347">
    <property type="protein sequence ID" value="MBB0244929.1"/>
    <property type="molecule type" value="Genomic_DNA"/>
</dbReference>
<reference evidence="5" key="1">
    <citation type="submission" date="2019-10" db="EMBL/GenBank/DDBJ databases">
        <title>Streptomyces sp. nov., a novel actinobacterium isolated from alkaline environment.</title>
        <authorList>
            <person name="Golinska P."/>
        </authorList>
    </citation>
    <scope>NUCLEOTIDE SEQUENCE [LARGE SCALE GENOMIC DNA]</scope>
    <source>
        <strain evidence="5">DSM 42118</strain>
    </source>
</reference>
<dbReference type="GO" id="GO:0000166">
    <property type="term" value="F:nucleotide binding"/>
    <property type="evidence" value="ECO:0007669"/>
    <property type="project" value="InterPro"/>
</dbReference>
<dbReference type="NCBIfam" id="TIGR01761">
    <property type="entry name" value="thiaz-red"/>
    <property type="match status" value="1"/>
</dbReference>
<dbReference type="InterPro" id="IPR036291">
    <property type="entry name" value="NAD(P)-bd_dom_sf"/>
</dbReference>
<keyword evidence="5" id="KW-1185">Reference proteome</keyword>
<evidence type="ECO:0000313" key="5">
    <source>
        <dbReference type="Proteomes" id="UP000538929"/>
    </source>
</evidence>
<dbReference type="InterPro" id="IPR051450">
    <property type="entry name" value="Gfo/Idh/MocA_Oxidoreductases"/>
</dbReference>
<gene>
    <name evidence="4" type="ORF">FNQ90_12630</name>
</gene>
<comment type="caution">
    <text evidence="4">The sequence shown here is derived from an EMBL/GenBank/DDBJ whole genome shotgun (WGS) entry which is preliminary data.</text>
</comment>
<dbReference type="InterPro" id="IPR048655">
    <property type="entry name" value="Irp3-like_C"/>
</dbReference>
<dbReference type="RefSeq" id="WP_182606478.1">
    <property type="nucleotide sequence ID" value="NZ_VKHT01000347.1"/>
</dbReference>
<feature type="region of interest" description="Disordered" evidence="1">
    <location>
        <begin position="342"/>
        <end position="363"/>
    </location>
</feature>
<organism evidence="4 5">
    <name type="scientific">Streptomyces alkaliphilus</name>
    <dbReference type="NCBI Taxonomy" id="1472722"/>
    <lineage>
        <taxon>Bacteria</taxon>
        <taxon>Bacillati</taxon>
        <taxon>Actinomycetota</taxon>
        <taxon>Actinomycetes</taxon>
        <taxon>Kitasatosporales</taxon>
        <taxon>Streptomycetaceae</taxon>
        <taxon>Streptomyces</taxon>
    </lineage>
</organism>
<dbReference type="PANTHER" id="PTHR43377:SF1">
    <property type="entry name" value="BILIVERDIN REDUCTASE A"/>
    <property type="match status" value="1"/>
</dbReference>
<dbReference type="Proteomes" id="UP000538929">
    <property type="component" value="Unassembled WGS sequence"/>
</dbReference>
<sequence length="363" mass="38915">MSGAPLRVVVAGTSFGRVYLDAVLSAPEHFRLAGVLVRGGDYSRALAERHGVPLFTSVAEVPEEVDIACVVVRSGATGGPGSRIARALLARGIHVLQEHPVHTAEITECVRAAREGGSAYAVNTLHPDLVPVRRFLAAAEVVRRRQGIRFVDAVCNSQVAYPLLDVIGRAVGALRPWSFDEPVRTAGQPFTSLNAVVGGVPVTLRVQNQVHPEDPDNHSYLMHRVALGCEGGVLTLADTHGPVLWNARMHAPRDATGRLVMSGERVDRLKEPSTTVLGPAGTSTFHDVFTGLWPDAVRRSLLRLCEDIARPERRAGSGQWALGVSRAWADLTARLGMPELIRPGEPESLPTAELTAAVEGLEP</sequence>
<dbReference type="Gene3D" id="3.30.360.10">
    <property type="entry name" value="Dihydrodipicolinate Reductase, domain 2"/>
    <property type="match status" value="1"/>
</dbReference>
<dbReference type="Pfam" id="PF01408">
    <property type="entry name" value="GFO_IDH_MocA"/>
    <property type="match status" value="1"/>
</dbReference>
<dbReference type="InterPro" id="IPR000683">
    <property type="entry name" value="Gfo/Idh/MocA-like_OxRdtase_N"/>
</dbReference>
<dbReference type="SUPFAM" id="SSF51735">
    <property type="entry name" value="NAD(P)-binding Rossmann-fold domains"/>
    <property type="match status" value="1"/>
</dbReference>
<feature type="domain" description="Thiazolinyl imine reductase-like C-terminal" evidence="3">
    <location>
        <begin position="150"/>
        <end position="245"/>
    </location>
</feature>
<accession>A0A7W3Y1Q5</accession>
<feature type="domain" description="Gfo/Idh/MocA-like oxidoreductase N-terminal" evidence="2">
    <location>
        <begin position="6"/>
        <end position="123"/>
    </location>
</feature>
<evidence type="ECO:0000259" key="2">
    <source>
        <dbReference type="Pfam" id="PF01408"/>
    </source>
</evidence>
<dbReference type="PANTHER" id="PTHR43377">
    <property type="entry name" value="BILIVERDIN REDUCTASE A"/>
    <property type="match status" value="1"/>
</dbReference>